<accession>A0A426RQU5</accession>
<organism evidence="1 2">
    <name type="scientific">Sphingorhabdus wooponensis</name>
    <dbReference type="NCBI Taxonomy" id="940136"/>
    <lineage>
        <taxon>Bacteria</taxon>
        <taxon>Pseudomonadati</taxon>
        <taxon>Pseudomonadota</taxon>
        <taxon>Alphaproteobacteria</taxon>
        <taxon>Sphingomonadales</taxon>
        <taxon>Sphingomonadaceae</taxon>
        <taxon>Sphingorhabdus</taxon>
    </lineage>
</organism>
<reference evidence="1 2" key="1">
    <citation type="submission" date="2018-12" db="EMBL/GenBank/DDBJ databases">
        <authorList>
            <person name="Kim S.-J."/>
            <person name="Jung G.-Y."/>
        </authorList>
    </citation>
    <scope>NUCLEOTIDE SEQUENCE [LARGE SCALE GENOMIC DNA]</scope>
    <source>
        <strain evidence="1 2">03SU3-P</strain>
    </source>
</reference>
<evidence type="ECO:0000313" key="1">
    <source>
        <dbReference type="EMBL" id="RRQ51389.1"/>
    </source>
</evidence>
<dbReference type="EMBL" id="RWJI01000001">
    <property type="protein sequence ID" value="RRQ51389.1"/>
    <property type="molecule type" value="Genomic_DNA"/>
</dbReference>
<dbReference type="InterPro" id="IPR036390">
    <property type="entry name" value="WH_DNA-bd_sf"/>
</dbReference>
<dbReference type="Proteomes" id="UP000268553">
    <property type="component" value="Unassembled WGS sequence"/>
</dbReference>
<comment type="caution">
    <text evidence="1">The sequence shown here is derived from an EMBL/GenBank/DDBJ whole genome shotgun (WGS) entry which is preliminary data.</text>
</comment>
<sequence length="103" mass="11957">MIDEIRKILDFQNKTNIKCLHNEIRIINEILIDGPLPSLDLMKRTGRSISGHNQDLKRLLDIEALTLKGSKTDKRKRIYDVSDDLRAAFISEKIDKLRADDIR</sequence>
<evidence type="ECO:0008006" key="3">
    <source>
        <dbReference type="Google" id="ProtNLM"/>
    </source>
</evidence>
<proteinExistence type="predicted"/>
<evidence type="ECO:0000313" key="2">
    <source>
        <dbReference type="Proteomes" id="UP000268553"/>
    </source>
</evidence>
<protein>
    <recommendedName>
        <fullName evidence="3">ArsR family transcriptional regulator</fullName>
    </recommendedName>
</protein>
<keyword evidence="2" id="KW-1185">Reference proteome</keyword>
<dbReference type="SUPFAM" id="SSF46785">
    <property type="entry name" value="Winged helix' DNA-binding domain"/>
    <property type="match status" value="1"/>
</dbReference>
<dbReference type="AlphaFoldDB" id="A0A426RQU5"/>
<name>A0A426RQU5_9SPHN</name>
<gene>
    <name evidence="1" type="ORF">D7D48_00275</name>
</gene>
<dbReference type="RefSeq" id="WP_125229404.1">
    <property type="nucleotide sequence ID" value="NZ_RWJI01000001.1"/>
</dbReference>